<comment type="similarity">
    <text evidence="4">Belongs to the protein kinase superfamily.</text>
</comment>
<dbReference type="SUPFAM" id="SSF56112">
    <property type="entry name" value="Protein kinase-like (PK-like)"/>
    <property type="match status" value="1"/>
</dbReference>
<keyword evidence="4" id="KW-0723">Serine/threonine-protein kinase</keyword>
<proteinExistence type="inferred from homology"/>
<protein>
    <recommendedName>
        <fullName evidence="6">Protein kinase domain-containing protein</fullName>
    </recommendedName>
</protein>
<dbReference type="PROSITE" id="PS00107">
    <property type="entry name" value="PROTEIN_KINASE_ATP"/>
    <property type="match status" value="1"/>
</dbReference>
<sequence>MIQMSSILPTFVGHILTSGNLRYRLLESVGFGAYGVVYLALDLNSPEEKPQLYAIKCLLRHPDDSELARNQEREINLHCMVSPHPNVVTLHHVIVEEHYVFLVMDYCSGGDLFGAIMDRGRYINNDAAVKKTFLQLIDAVEACHKQGIYHRDLKPENVLCSADDDQIYLADFGLASQTEVSNTFGCGSSFYMSPECLGIITWKAPYFPRNSDVWSLGVILSNMLTGRNPWHVASADDHGFGEFLRNGAPFLRRALPISRSASHLLTRTFDPDPDVRYTLQELRMGIINIDTFFLPQKALDVPSIPPMIVVKHPHVDTPMEDATLATASVASGVPPTLRVDIVAAPFADECGNASPVDIIDEFAEPPPLSSSRSASPVESDGPATPVSVVHNPHIADLPDLALGVRQGMSKSRGLFSRHTLSLTSSRTKLHKGVQRFVDAVHRVKIMS</sequence>
<dbReference type="Pfam" id="PF00069">
    <property type="entry name" value="Pkinase"/>
    <property type="match status" value="1"/>
</dbReference>
<dbReference type="InterPro" id="IPR008271">
    <property type="entry name" value="Ser/Thr_kinase_AS"/>
</dbReference>
<keyword evidence="2 3" id="KW-0067">ATP-binding</keyword>
<gene>
    <name evidence="7" type="ORF">GFSPODELE1_LOCUS2953</name>
</gene>
<feature type="binding site" evidence="3">
    <location>
        <position position="56"/>
    </location>
    <ligand>
        <name>ATP</name>
        <dbReference type="ChEBI" id="CHEBI:30616"/>
    </ligand>
</feature>
<keyword evidence="4" id="KW-0808">Transferase</keyword>
<dbReference type="SMART" id="SM00220">
    <property type="entry name" value="S_TKc"/>
    <property type="match status" value="1"/>
</dbReference>
<feature type="domain" description="Protein kinase" evidence="6">
    <location>
        <begin position="23"/>
        <end position="293"/>
    </location>
</feature>
<reference evidence="8" key="1">
    <citation type="submission" date="2024-04" db="EMBL/GenBank/DDBJ databases">
        <authorList>
            <person name="Shaw F."/>
            <person name="Minotto A."/>
        </authorList>
    </citation>
    <scope>NUCLEOTIDE SEQUENCE [LARGE SCALE GENOMIC DNA]</scope>
</reference>
<dbReference type="InterPro" id="IPR000719">
    <property type="entry name" value="Prot_kinase_dom"/>
</dbReference>
<evidence type="ECO:0000259" key="6">
    <source>
        <dbReference type="PROSITE" id="PS50011"/>
    </source>
</evidence>
<feature type="region of interest" description="Disordered" evidence="5">
    <location>
        <begin position="362"/>
        <end position="385"/>
    </location>
</feature>
<evidence type="ECO:0000313" key="8">
    <source>
        <dbReference type="Proteomes" id="UP001497453"/>
    </source>
</evidence>
<dbReference type="Gene3D" id="1.10.510.10">
    <property type="entry name" value="Transferase(Phosphotransferase) domain 1"/>
    <property type="match status" value="1"/>
</dbReference>
<dbReference type="EMBL" id="OZ037945">
    <property type="protein sequence ID" value="CAL1700006.1"/>
    <property type="molecule type" value="Genomic_DNA"/>
</dbReference>
<dbReference type="InterPro" id="IPR011009">
    <property type="entry name" value="Kinase-like_dom_sf"/>
</dbReference>
<dbReference type="InterPro" id="IPR017441">
    <property type="entry name" value="Protein_kinase_ATP_BS"/>
</dbReference>
<keyword evidence="4" id="KW-0418">Kinase</keyword>
<dbReference type="PROSITE" id="PS00108">
    <property type="entry name" value="PROTEIN_KINASE_ST"/>
    <property type="match status" value="1"/>
</dbReference>
<dbReference type="PANTHER" id="PTHR24346">
    <property type="entry name" value="MAP/MICROTUBULE AFFINITY-REGULATING KINASE"/>
    <property type="match status" value="1"/>
</dbReference>
<accession>A0ABP1CWG5</accession>
<evidence type="ECO:0000256" key="1">
    <source>
        <dbReference type="ARBA" id="ARBA00022741"/>
    </source>
</evidence>
<keyword evidence="8" id="KW-1185">Reference proteome</keyword>
<evidence type="ECO:0000256" key="3">
    <source>
        <dbReference type="PROSITE-ProRule" id="PRU10141"/>
    </source>
</evidence>
<dbReference type="PROSITE" id="PS50011">
    <property type="entry name" value="PROTEIN_KINASE_DOM"/>
    <property type="match status" value="1"/>
</dbReference>
<dbReference type="Proteomes" id="UP001497453">
    <property type="component" value="Chromosome 2"/>
</dbReference>
<feature type="compositionally biased region" description="Low complexity" evidence="5">
    <location>
        <begin position="369"/>
        <end position="379"/>
    </location>
</feature>
<dbReference type="PANTHER" id="PTHR24346:SF110">
    <property type="entry name" value="NON-SPECIFIC SERINE_THREONINE PROTEIN KINASE"/>
    <property type="match status" value="1"/>
</dbReference>
<name>A0ABP1CWG5_9APHY</name>
<evidence type="ECO:0000256" key="2">
    <source>
        <dbReference type="ARBA" id="ARBA00022840"/>
    </source>
</evidence>
<keyword evidence="1 3" id="KW-0547">Nucleotide-binding</keyword>
<evidence type="ECO:0000256" key="4">
    <source>
        <dbReference type="RuleBase" id="RU000304"/>
    </source>
</evidence>
<evidence type="ECO:0000313" key="7">
    <source>
        <dbReference type="EMBL" id="CAL1700006.1"/>
    </source>
</evidence>
<evidence type="ECO:0000256" key="5">
    <source>
        <dbReference type="SAM" id="MobiDB-lite"/>
    </source>
</evidence>
<organism evidence="7 8">
    <name type="scientific">Somion occarium</name>
    <dbReference type="NCBI Taxonomy" id="3059160"/>
    <lineage>
        <taxon>Eukaryota</taxon>
        <taxon>Fungi</taxon>
        <taxon>Dikarya</taxon>
        <taxon>Basidiomycota</taxon>
        <taxon>Agaricomycotina</taxon>
        <taxon>Agaricomycetes</taxon>
        <taxon>Polyporales</taxon>
        <taxon>Cerrenaceae</taxon>
        <taxon>Somion</taxon>
    </lineage>
</organism>